<sequence length="360" mass="41867">MKRILLFIAMVIVTVAMSAQESTSVRSFEYSNYLCPNPYTGRPIYGGESLEISYSSKLGSYGIDFKYGFIRYRLSLSYKGTENGWYKYTGFEIDDMSKVIVMTRTKLSHFLNNFGQSQDNYFEKDKLIEIHISGSGSLSIYPMKDTPERRKEREERSIKIKERNRLQDKLNELYSYWQSTKASVQDSLRNSFKKEFFEKKGAGRYSWDSETNFAVRYMACIDSNKVVKILKINDVKVAENIEYLDEFNRNEYKYQAKNNNGAKLINGKMFLTDRFSPNLIVCTLTREIVLKKGKVLYTRWGSGKVSQKAEKVIEANIALLKKGRYLIEIQELDGELISVVAQKYSNISNKEKIELYSIYE</sequence>
<gene>
    <name evidence="2" type="ORF">BXY_30910</name>
</gene>
<dbReference type="Proteomes" id="UP000008795">
    <property type="component" value="Chromosome"/>
</dbReference>
<accession>D6D100</accession>
<dbReference type="EMBL" id="FP929033">
    <property type="protein sequence ID" value="CBK68102.1"/>
    <property type="molecule type" value="Genomic_DNA"/>
</dbReference>
<proteinExistence type="predicted"/>
<organism evidence="2 3">
    <name type="scientific">Bacteroides xylanisolvens XB1A</name>
    <dbReference type="NCBI Taxonomy" id="657309"/>
    <lineage>
        <taxon>Bacteria</taxon>
        <taxon>Pseudomonadati</taxon>
        <taxon>Bacteroidota</taxon>
        <taxon>Bacteroidia</taxon>
        <taxon>Bacteroidales</taxon>
        <taxon>Bacteroidaceae</taxon>
        <taxon>Bacteroides</taxon>
    </lineage>
</organism>
<dbReference type="HOGENOM" id="CLU_777682_0_0_10"/>
<dbReference type="eggNOG" id="ENOG50319WH">
    <property type="taxonomic scope" value="Bacteria"/>
</dbReference>
<reference evidence="2 3" key="2">
    <citation type="submission" date="2010-03" db="EMBL/GenBank/DDBJ databases">
        <authorList>
            <person name="Pajon A."/>
        </authorList>
    </citation>
    <scope>NUCLEOTIDE SEQUENCE [LARGE SCALE GENOMIC DNA]</scope>
    <source>
        <strain evidence="2 3">XB1A</strain>
    </source>
</reference>
<evidence type="ECO:0000313" key="2">
    <source>
        <dbReference type="EMBL" id="CBK68102.1"/>
    </source>
</evidence>
<keyword evidence="1" id="KW-0732">Signal</keyword>
<dbReference type="RefSeq" id="WP_015532333.1">
    <property type="nucleotide sequence ID" value="NC_021017.1"/>
</dbReference>
<reference evidence="2 3" key="1">
    <citation type="submission" date="2010-03" db="EMBL/GenBank/DDBJ databases">
        <title>The genome sequence of Bacteriodes xylanisolvens XB1A.</title>
        <authorList>
            <consortium name="metaHIT consortium -- http://www.metahit.eu/"/>
            <person name="Pajon A."/>
            <person name="Turner K."/>
            <person name="Parkhill J."/>
            <person name="Bernalier A."/>
        </authorList>
    </citation>
    <scope>NUCLEOTIDE SEQUENCE [LARGE SCALE GENOMIC DNA]</scope>
    <source>
        <strain evidence="2 3">XB1A</strain>
    </source>
</reference>
<feature type="chain" id="PRO_5003082664" evidence="1">
    <location>
        <begin position="19"/>
        <end position="360"/>
    </location>
</feature>
<dbReference type="AlphaFoldDB" id="D6D100"/>
<name>D6D100_9BACE</name>
<dbReference type="KEGG" id="bxy:BXY_30910"/>
<dbReference type="PATRIC" id="fig|657309.4.peg.1916"/>
<evidence type="ECO:0000313" key="3">
    <source>
        <dbReference type="Proteomes" id="UP000008795"/>
    </source>
</evidence>
<feature type="signal peptide" evidence="1">
    <location>
        <begin position="1"/>
        <end position="18"/>
    </location>
</feature>
<evidence type="ECO:0000256" key="1">
    <source>
        <dbReference type="SAM" id="SignalP"/>
    </source>
</evidence>
<protein>
    <submittedName>
        <fullName evidence="2">Uncharacterized protein</fullName>
    </submittedName>
</protein>